<evidence type="ECO:0000256" key="6">
    <source>
        <dbReference type="ARBA" id="ARBA00023027"/>
    </source>
</evidence>
<comment type="cofactor">
    <cofactor evidence="1">
        <name>FAD</name>
        <dbReference type="ChEBI" id="CHEBI:57692"/>
    </cofactor>
</comment>
<evidence type="ECO:0000259" key="9">
    <source>
        <dbReference type="Pfam" id="PF02852"/>
    </source>
</evidence>
<dbReference type="Pfam" id="PF02852">
    <property type="entry name" value="Pyr_redox_dim"/>
    <property type="match status" value="1"/>
</dbReference>
<comment type="caution">
    <text evidence="11">The sequence shown here is derived from an EMBL/GenBank/DDBJ whole genome shotgun (WGS) entry which is preliminary data.</text>
</comment>
<dbReference type="PRINTS" id="PR00368">
    <property type="entry name" value="FADPNR"/>
</dbReference>
<evidence type="ECO:0000256" key="7">
    <source>
        <dbReference type="ARBA" id="ARBA00031281"/>
    </source>
</evidence>
<keyword evidence="12" id="KW-1185">Reference proteome</keyword>
<evidence type="ECO:0000256" key="2">
    <source>
        <dbReference type="ARBA" id="ARBA00007532"/>
    </source>
</evidence>
<dbReference type="PANTHER" id="PTHR22912:SF160">
    <property type="entry name" value="DIHYDROLIPOYL DEHYDROGENASE"/>
    <property type="match status" value="1"/>
</dbReference>
<dbReference type="Gene3D" id="3.50.50.60">
    <property type="entry name" value="FAD/NAD(P)-binding domain"/>
    <property type="match status" value="2"/>
</dbReference>
<dbReference type="SUPFAM" id="SSF51905">
    <property type="entry name" value="FAD/NAD(P)-binding domain"/>
    <property type="match status" value="1"/>
</dbReference>
<proteinExistence type="inferred from homology"/>
<evidence type="ECO:0000256" key="3">
    <source>
        <dbReference type="ARBA" id="ARBA00016961"/>
    </source>
</evidence>
<evidence type="ECO:0000256" key="1">
    <source>
        <dbReference type="ARBA" id="ARBA00001974"/>
    </source>
</evidence>
<keyword evidence="5" id="KW-0274">FAD</keyword>
<dbReference type="PANTHER" id="PTHR22912">
    <property type="entry name" value="DISULFIDE OXIDOREDUCTASE"/>
    <property type="match status" value="1"/>
</dbReference>
<name>A0ABU0LZC4_9BACT</name>
<dbReference type="InterPro" id="IPR023753">
    <property type="entry name" value="FAD/NAD-binding_dom"/>
</dbReference>
<dbReference type="PIRSF" id="PIRSF000350">
    <property type="entry name" value="Mercury_reductase_MerA"/>
    <property type="match status" value="1"/>
</dbReference>
<accession>A0ABU0LZC4</accession>
<dbReference type="InterPro" id="IPR001100">
    <property type="entry name" value="Pyr_nuc-diS_OxRdtase"/>
</dbReference>
<protein>
    <recommendedName>
        <fullName evidence="3">Dihydrolipoyl dehydrogenase</fullName>
    </recommendedName>
    <alternativeName>
        <fullName evidence="7">Dihydrolipoamide dehydrogenase</fullName>
    </alternativeName>
    <alternativeName>
        <fullName evidence="8">E3 component of pyruvate complex</fullName>
    </alternativeName>
</protein>
<dbReference type="InterPro" id="IPR004099">
    <property type="entry name" value="Pyr_nucl-diS_OxRdtase_dimer"/>
</dbReference>
<dbReference type="SUPFAM" id="SSF55424">
    <property type="entry name" value="FAD/NAD-linked reductases, dimerisation (C-terminal) domain"/>
    <property type="match status" value="1"/>
</dbReference>
<dbReference type="InterPro" id="IPR016156">
    <property type="entry name" value="FAD/NAD-linked_Rdtase_dimer_sf"/>
</dbReference>
<keyword evidence="6" id="KW-0520">NAD</keyword>
<evidence type="ECO:0000256" key="4">
    <source>
        <dbReference type="ARBA" id="ARBA00022630"/>
    </source>
</evidence>
<evidence type="ECO:0000313" key="11">
    <source>
        <dbReference type="EMBL" id="MDQ0514038.1"/>
    </source>
</evidence>
<feature type="domain" description="FAD/NAD(P)-binding" evidence="10">
    <location>
        <begin position="8"/>
        <end position="322"/>
    </location>
</feature>
<feature type="domain" description="Pyridine nucleotide-disulphide oxidoreductase dimerisation" evidence="9">
    <location>
        <begin position="343"/>
        <end position="450"/>
    </location>
</feature>
<evidence type="ECO:0000259" key="10">
    <source>
        <dbReference type="Pfam" id="PF07992"/>
    </source>
</evidence>
<sequence>MNKPTKSYDVVVIGAGPGGHVAGRLSGSYGYKTLVLDAHNYGGTCLGRGCSPSKTLIASAKVYEAAKHAENQAIDVCCTSFDWDKIQARRQAKRVLLEPHVIDLINQGKAETYIGYAEAIDEHHLKVNDEIIEFKHLVLSTGAKPRQLNLPGFAEGYARGNIISSDEVLELKEVPKTMVIIGGGIVSMEMAFVYAAFGTVITILDASPRILPQYDPEVSDYMVRYLSMKNQMIIKTGVKIIDASEYGVQYEDSDGNRHFAGGEKVLVGIGREANFYGFEKLNLKRRPNGQLEINERYQTSLPHVYASGDVVNTVQNSYVAYETSRIIVDNIRGEPTQTLTNLIPVACFGKPEIAAIGLNEEQLKQQNKKYVALRVDTDLLLRTITDEQLPGFIKMQVDPDTNQILGVTIVAENANELIALATLAMHTNQTVFALAEILYAHPTTCEVYGTVAKKLIAKYNLQK</sequence>
<dbReference type="InterPro" id="IPR050151">
    <property type="entry name" value="Class-I_Pyr_Nuc-Dis_Oxidored"/>
</dbReference>
<dbReference type="GO" id="GO:0004148">
    <property type="term" value="F:dihydrolipoyl dehydrogenase (NADH) activity"/>
    <property type="evidence" value="ECO:0007669"/>
    <property type="project" value="UniProtKB-EC"/>
</dbReference>
<organism evidence="11 12">
    <name type="scientific">Mycoplasmoides fastidiosum</name>
    <dbReference type="NCBI Taxonomy" id="92758"/>
    <lineage>
        <taxon>Bacteria</taxon>
        <taxon>Bacillati</taxon>
        <taxon>Mycoplasmatota</taxon>
        <taxon>Mycoplasmoidales</taxon>
        <taxon>Mycoplasmoidaceae</taxon>
        <taxon>Mycoplasmoides</taxon>
    </lineage>
</organism>
<dbReference type="RefSeq" id="WP_256547272.1">
    <property type="nucleotide sequence ID" value="NZ_CP101809.1"/>
</dbReference>
<dbReference type="EMBL" id="JAUSWO010000001">
    <property type="protein sequence ID" value="MDQ0514038.1"/>
    <property type="molecule type" value="Genomic_DNA"/>
</dbReference>
<comment type="similarity">
    <text evidence="2">Belongs to the class-I pyridine nucleotide-disulfide oxidoreductase family.</text>
</comment>
<evidence type="ECO:0000256" key="8">
    <source>
        <dbReference type="ARBA" id="ARBA00033023"/>
    </source>
</evidence>
<reference evidence="11" key="1">
    <citation type="submission" date="2023-07" db="EMBL/GenBank/DDBJ databases">
        <title>Genomic Encyclopedia of Type Strains, Phase IV (KMG-IV): sequencing the most valuable type-strain genomes for metagenomic binning, comparative biology and taxonomic classification.</title>
        <authorList>
            <person name="Goeker M."/>
        </authorList>
    </citation>
    <scope>NUCLEOTIDE SEQUENCE [LARGE SCALE GENOMIC DNA]</scope>
    <source>
        <strain evidence="11">DSM 21204</strain>
    </source>
</reference>
<keyword evidence="4" id="KW-0285">Flavoprotein</keyword>
<dbReference type="InterPro" id="IPR036188">
    <property type="entry name" value="FAD/NAD-bd_sf"/>
</dbReference>
<gene>
    <name evidence="11" type="ORF">J2Z62_000476</name>
</gene>
<evidence type="ECO:0000313" key="12">
    <source>
        <dbReference type="Proteomes" id="UP001240643"/>
    </source>
</evidence>
<evidence type="ECO:0000256" key="5">
    <source>
        <dbReference type="ARBA" id="ARBA00022827"/>
    </source>
</evidence>
<dbReference type="Proteomes" id="UP001240643">
    <property type="component" value="Unassembled WGS sequence"/>
</dbReference>
<keyword evidence="11" id="KW-0560">Oxidoreductase</keyword>
<dbReference type="PRINTS" id="PR00411">
    <property type="entry name" value="PNDRDTASEI"/>
</dbReference>
<dbReference type="Pfam" id="PF07992">
    <property type="entry name" value="Pyr_redox_2"/>
    <property type="match status" value="1"/>
</dbReference>
<dbReference type="Gene3D" id="3.30.390.30">
    <property type="match status" value="1"/>
</dbReference>